<keyword evidence="3" id="KW-1185">Reference proteome</keyword>
<protein>
    <recommendedName>
        <fullName evidence="4">EXPERA domain-containing protein</fullName>
    </recommendedName>
</protein>
<dbReference type="AlphaFoldDB" id="A0AAD2CFV8"/>
<evidence type="ECO:0000256" key="1">
    <source>
        <dbReference type="SAM" id="Phobius"/>
    </source>
</evidence>
<keyword evidence="1" id="KW-0812">Transmembrane</keyword>
<gene>
    <name evidence="2" type="ORF">CYCCA115_LOCUS3268</name>
</gene>
<comment type="caution">
    <text evidence="2">The sequence shown here is derived from an EMBL/GenBank/DDBJ whole genome shotgun (WGS) entry which is preliminary data.</text>
</comment>
<feature type="transmembrane region" description="Helical" evidence="1">
    <location>
        <begin position="226"/>
        <end position="248"/>
    </location>
</feature>
<name>A0AAD2CFV8_9STRA</name>
<reference evidence="2" key="1">
    <citation type="submission" date="2023-08" db="EMBL/GenBank/DDBJ databases">
        <authorList>
            <person name="Audoor S."/>
            <person name="Bilcke G."/>
        </authorList>
    </citation>
    <scope>NUCLEOTIDE SEQUENCE</scope>
</reference>
<evidence type="ECO:0000313" key="2">
    <source>
        <dbReference type="EMBL" id="CAJ1933349.1"/>
    </source>
</evidence>
<dbReference type="EMBL" id="CAKOGP040000266">
    <property type="protein sequence ID" value="CAJ1933349.1"/>
    <property type="molecule type" value="Genomic_DNA"/>
</dbReference>
<dbReference type="Proteomes" id="UP001295423">
    <property type="component" value="Unassembled WGS sequence"/>
</dbReference>
<evidence type="ECO:0008006" key="4">
    <source>
        <dbReference type="Google" id="ProtNLM"/>
    </source>
</evidence>
<proteinExistence type="predicted"/>
<feature type="transmembrane region" description="Helical" evidence="1">
    <location>
        <begin position="148"/>
        <end position="175"/>
    </location>
</feature>
<feature type="transmembrane region" description="Helical" evidence="1">
    <location>
        <begin position="91"/>
        <end position="110"/>
    </location>
</feature>
<evidence type="ECO:0000313" key="3">
    <source>
        <dbReference type="Proteomes" id="UP001295423"/>
    </source>
</evidence>
<sequence length="284" mass="31935">MDITCLLAAILFFVANLLQIIYYGLERTREDLAFTASALDPEAIESEWNWRIDHKPQFLAAGILNGLAWFFFAFPMMQLAWVLSQRGSKSLWLHVAIALLVLAGSLTEWISRFMYIGSSMATELLVTQFDLDNWAYPDDGVGWRTLEVIHTVTTGLVAFVDAFEWIALFFILMFVHISVRRWRVYDISTFGACWNVLGLFISLLSLCDFVAEILRVSDGSMVYADIAFWYSGANRLVLMPVWLLMLGCQLPAAAAKSMETAQHRAVGGPLVENRGTLAPTSQLT</sequence>
<accession>A0AAD2CFV8</accession>
<feature type="transmembrane region" description="Helical" evidence="1">
    <location>
        <begin position="187"/>
        <end position="206"/>
    </location>
</feature>
<organism evidence="2 3">
    <name type="scientific">Cylindrotheca closterium</name>
    <dbReference type="NCBI Taxonomy" id="2856"/>
    <lineage>
        <taxon>Eukaryota</taxon>
        <taxon>Sar</taxon>
        <taxon>Stramenopiles</taxon>
        <taxon>Ochrophyta</taxon>
        <taxon>Bacillariophyta</taxon>
        <taxon>Bacillariophyceae</taxon>
        <taxon>Bacillariophycidae</taxon>
        <taxon>Bacillariales</taxon>
        <taxon>Bacillariaceae</taxon>
        <taxon>Cylindrotheca</taxon>
    </lineage>
</organism>
<feature type="transmembrane region" description="Helical" evidence="1">
    <location>
        <begin position="58"/>
        <end position="84"/>
    </location>
</feature>
<keyword evidence="1" id="KW-1133">Transmembrane helix</keyword>
<keyword evidence="1" id="KW-0472">Membrane</keyword>